<dbReference type="GO" id="GO:0090729">
    <property type="term" value="F:toxin activity"/>
    <property type="evidence" value="ECO:0007669"/>
    <property type="project" value="UniProtKB-KW"/>
</dbReference>
<comment type="caution">
    <text evidence="8">The sequence shown here is derived from an EMBL/GenBank/DDBJ whole genome shotgun (WGS) entry which is preliminary data.</text>
</comment>
<feature type="binding site" evidence="6">
    <location>
        <position position="90"/>
    </location>
    <ligand>
        <name>Mg(2+)</name>
        <dbReference type="ChEBI" id="CHEBI:18420"/>
    </ligand>
</feature>
<dbReference type="EMBL" id="JACHMO010000001">
    <property type="protein sequence ID" value="MBB5805305.1"/>
    <property type="molecule type" value="Genomic_DNA"/>
</dbReference>
<accession>A0A7W9HN58</accession>
<feature type="binding site" evidence="6">
    <location>
        <position position="5"/>
    </location>
    <ligand>
        <name>Mg(2+)</name>
        <dbReference type="ChEBI" id="CHEBI:18420"/>
    </ligand>
</feature>
<gene>
    <name evidence="6" type="primary">vapC</name>
    <name evidence="8" type="ORF">F4560_005073</name>
</gene>
<keyword evidence="5 6" id="KW-0460">Magnesium</keyword>
<organism evidence="8 9">
    <name type="scientific">Saccharothrix ecbatanensis</name>
    <dbReference type="NCBI Taxonomy" id="1105145"/>
    <lineage>
        <taxon>Bacteria</taxon>
        <taxon>Bacillati</taxon>
        <taxon>Actinomycetota</taxon>
        <taxon>Actinomycetes</taxon>
        <taxon>Pseudonocardiales</taxon>
        <taxon>Pseudonocardiaceae</taxon>
        <taxon>Saccharothrix</taxon>
    </lineage>
</organism>
<dbReference type="Gene3D" id="3.40.50.1010">
    <property type="entry name" value="5'-nuclease"/>
    <property type="match status" value="1"/>
</dbReference>
<feature type="domain" description="PIN" evidence="7">
    <location>
        <begin position="2"/>
        <end position="116"/>
    </location>
</feature>
<evidence type="ECO:0000313" key="9">
    <source>
        <dbReference type="Proteomes" id="UP000552097"/>
    </source>
</evidence>
<dbReference type="Proteomes" id="UP000552097">
    <property type="component" value="Unassembled WGS sequence"/>
</dbReference>
<dbReference type="GO" id="GO:0016787">
    <property type="term" value="F:hydrolase activity"/>
    <property type="evidence" value="ECO:0007669"/>
    <property type="project" value="UniProtKB-KW"/>
</dbReference>
<keyword evidence="9" id="KW-1185">Reference proteome</keyword>
<comment type="similarity">
    <text evidence="6">Belongs to the PINc/VapC protein family.</text>
</comment>
<dbReference type="EC" id="3.1.-.-" evidence="6"/>
<dbReference type="HAMAP" id="MF_00265">
    <property type="entry name" value="VapC_Nob1"/>
    <property type="match status" value="1"/>
</dbReference>
<evidence type="ECO:0000256" key="2">
    <source>
        <dbReference type="ARBA" id="ARBA00022722"/>
    </source>
</evidence>
<dbReference type="SUPFAM" id="SSF88723">
    <property type="entry name" value="PIN domain-like"/>
    <property type="match status" value="1"/>
</dbReference>
<comment type="cofactor">
    <cofactor evidence="6">
        <name>Mg(2+)</name>
        <dbReference type="ChEBI" id="CHEBI:18420"/>
    </cofactor>
</comment>
<dbReference type="RefSeq" id="WP_184923731.1">
    <property type="nucleotide sequence ID" value="NZ_JACHMO010000001.1"/>
</dbReference>
<sequence>MIYFDTSALAKLVLSEPETAALTAWLDARSEALRVSSSLARVELVRAVRAEGDAAIRQATLILVELDEMPMTTDLLDAAGALALPLRSLDAIHLASALRIRTHLDAFVAYDKRLLTAADDMGLPTASPGAV</sequence>
<dbReference type="AlphaFoldDB" id="A0A7W9HN58"/>
<dbReference type="InterPro" id="IPR029060">
    <property type="entry name" value="PIN-like_dom_sf"/>
</dbReference>
<evidence type="ECO:0000256" key="3">
    <source>
        <dbReference type="ARBA" id="ARBA00022723"/>
    </source>
</evidence>
<proteinExistence type="inferred from homology"/>
<reference evidence="8 9" key="1">
    <citation type="submission" date="2020-08" db="EMBL/GenBank/DDBJ databases">
        <title>Sequencing the genomes of 1000 actinobacteria strains.</title>
        <authorList>
            <person name="Klenk H.-P."/>
        </authorList>
    </citation>
    <scope>NUCLEOTIDE SEQUENCE [LARGE SCALE GENOMIC DNA]</scope>
    <source>
        <strain evidence="8 9">DSM 45486</strain>
    </source>
</reference>
<dbReference type="GO" id="GO:0004540">
    <property type="term" value="F:RNA nuclease activity"/>
    <property type="evidence" value="ECO:0007669"/>
    <property type="project" value="InterPro"/>
</dbReference>
<dbReference type="CDD" id="cd09874">
    <property type="entry name" value="PIN_MT3492-like"/>
    <property type="match status" value="1"/>
</dbReference>
<comment type="function">
    <text evidence="6">Toxic component of a toxin-antitoxin (TA) system. An RNase.</text>
</comment>
<keyword evidence="1 6" id="KW-1277">Toxin-antitoxin system</keyword>
<evidence type="ECO:0000313" key="8">
    <source>
        <dbReference type="EMBL" id="MBB5805305.1"/>
    </source>
</evidence>
<keyword evidence="3 6" id="KW-0479">Metal-binding</keyword>
<keyword evidence="6" id="KW-0800">Toxin</keyword>
<evidence type="ECO:0000256" key="4">
    <source>
        <dbReference type="ARBA" id="ARBA00022801"/>
    </source>
</evidence>
<keyword evidence="4 6" id="KW-0378">Hydrolase</keyword>
<dbReference type="InterPro" id="IPR022907">
    <property type="entry name" value="VapC_family"/>
</dbReference>
<evidence type="ECO:0000256" key="5">
    <source>
        <dbReference type="ARBA" id="ARBA00022842"/>
    </source>
</evidence>
<dbReference type="Pfam" id="PF01850">
    <property type="entry name" value="PIN"/>
    <property type="match status" value="1"/>
</dbReference>
<dbReference type="GO" id="GO:0000287">
    <property type="term" value="F:magnesium ion binding"/>
    <property type="evidence" value="ECO:0007669"/>
    <property type="project" value="UniProtKB-UniRule"/>
</dbReference>
<name>A0A7W9HN58_9PSEU</name>
<evidence type="ECO:0000256" key="1">
    <source>
        <dbReference type="ARBA" id="ARBA00022649"/>
    </source>
</evidence>
<evidence type="ECO:0000256" key="6">
    <source>
        <dbReference type="HAMAP-Rule" id="MF_00265"/>
    </source>
</evidence>
<dbReference type="InterPro" id="IPR002716">
    <property type="entry name" value="PIN_dom"/>
</dbReference>
<evidence type="ECO:0000259" key="7">
    <source>
        <dbReference type="Pfam" id="PF01850"/>
    </source>
</evidence>
<protein>
    <recommendedName>
        <fullName evidence="6">Ribonuclease VapC</fullName>
        <shortName evidence="6">RNase VapC</shortName>
        <ecNumber evidence="6">3.1.-.-</ecNumber>
    </recommendedName>
    <alternativeName>
        <fullName evidence="6">Toxin VapC</fullName>
    </alternativeName>
</protein>
<keyword evidence="2 6" id="KW-0540">Nuclease</keyword>